<accession>K7MTR5</accession>
<reference evidence="2" key="2">
    <citation type="submission" date="2018-02" db="UniProtKB">
        <authorList>
            <consortium name="EnsemblPlants"/>
        </authorList>
    </citation>
    <scope>IDENTIFICATION</scope>
    <source>
        <strain evidence="2">Williams 82</strain>
    </source>
</reference>
<dbReference type="EMBL" id="CM000851">
    <property type="protein sequence ID" value="KRH00397.1"/>
    <property type="molecule type" value="Genomic_DNA"/>
</dbReference>
<evidence type="ECO:0000313" key="2">
    <source>
        <dbReference type="EnsemblPlants" id="KRH00397"/>
    </source>
</evidence>
<protein>
    <submittedName>
        <fullName evidence="1 2">Uncharacterized protein</fullName>
    </submittedName>
</protein>
<dbReference type="PaxDb" id="3847-GLYMA18G44290.1"/>
<evidence type="ECO:0000313" key="3">
    <source>
        <dbReference type="Proteomes" id="UP000008827"/>
    </source>
</evidence>
<reference evidence="1" key="3">
    <citation type="submission" date="2018-07" db="EMBL/GenBank/DDBJ databases">
        <title>WGS assembly of Glycine max.</title>
        <authorList>
            <person name="Schmutz J."/>
            <person name="Cannon S."/>
            <person name="Schlueter J."/>
            <person name="Ma J."/>
            <person name="Mitros T."/>
            <person name="Nelson W."/>
            <person name="Hyten D."/>
            <person name="Song Q."/>
            <person name="Thelen J."/>
            <person name="Cheng J."/>
            <person name="Xu D."/>
            <person name="Hellsten U."/>
            <person name="May G."/>
            <person name="Yu Y."/>
            <person name="Sakurai T."/>
            <person name="Umezawa T."/>
            <person name="Bhattacharyya M."/>
            <person name="Sandhu D."/>
            <person name="Valliyodan B."/>
            <person name="Lindquist E."/>
            <person name="Peto M."/>
            <person name="Grant D."/>
            <person name="Shu S."/>
            <person name="Goodstein D."/>
            <person name="Barry K."/>
            <person name="Futrell-Griggs M."/>
            <person name="Abernathy B."/>
            <person name="Du J."/>
            <person name="Tian Z."/>
            <person name="Zhu L."/>
            <person name="Gill N."/>
            <person name="Joshi T."/>
            <person name="Libault M."/>
            <person name="Sethuraman A."/>
            <person name="Zhang X."/>
            <person name="Shinozaki K."/>
            <person name="Nguyen H."/>
            <person name="Wing R."/>
            <person name="Cregan P."/>
            <person name="Specht J."/>
            <person name="Grimwood J."/>
            <person name="Rokhsar D."/>
            <person name="Stacey G."/>
            <person name="Shoemaker R."/>
            <person name="Jackson S."/>
        </authorList>
    </citation>
    <scope>NUCLEOTIDE SEQUENCE</scope>
    <source>
        <tissue evidence="1">Callus</tissue>
    </source>
</reference>
<reference evidence="1 2" key="1">
    <citation type="journal article" date="2010" name="Nature">
        <title>Genome sequence of the palaeopolyploid soybean.</title>
        <authorList>
            <person name="Schmutz J."/>
            <person name="Cannon S.B."/>
            <person name="Schlueter J."/>
            <person name="Ma J."/>
            <person name="Mitros T."/>
            <person name="Nelson W."/>
            <person name="Hyten D.L."/>
            <person name="Song Q."/>
            <person name="Thelen J.J."/>
            <person name="Cheng J."/>
            <person name="Xu D."/>
            <person name="Hellsten U."/>
            <person name="May G.D."/>
            <person name="Yu Y."/>
            <person name="Sakurai T."/>
            <person name="Umezawa T."/>
            <person name="Bhattacharyya M.K."/>
            <person name="Sandhu D."/>
            <person name="Valliyodan B."/>
            <person name="Lindquist E."/>
            <person name="Peto M."/>
            <person name="Grant D."/>
            <person name="Shu S."/>
            <person name="Goodstein D."/>
            <person name="Barry K."/>
            <person name="Futrell-Griggs M."/>
            <person name="Abernathy B."/>
            <person name="Du J."/>
            <person name="Tian Z."/>
            <person name="Zhu L."/>
            <person name="Gill N."/>
            <person name="Joshi T."/>
            <person name="Libault M."/>
            <person name="Sethuraman A."/>
            <person name="Zhang X.-C."/>
            <person name="Shinozaki K."/>
            <person name="Nguyen H.T."/>
            <person name="Wing R.A."/>
            <person name="Cregan P."/>
            <person name="Specht J."/>
            <person name="Grimwood J."/>
            <person name="Rokhsar D."/>
            <person name="Stacey G."/>
            <person name="Shoemaker R.C."/>
            <person name="Jackson S.A."/>
        </authorList>
    </citation>
    <scope>NUCLEOTIDE SEQUENCE</scope>
    <source>
        <strain evidence="2">cv. Williams 82</strain>
        <tissue evidence="1">Callus</tissue>
    </source>
</reference>
<dbReference type="InParanoid" id="K7MTR5"/>
<keyword evidence="3" id="KW-1185">Reference proteome</keyword>
<name>K7MTR5_SOYBN</name>
<proteinExistence type="predicted"/>
<gene>
    <name evidence="1" type="ORF">GLYMA_18G210800</name>
</gene>
<evidence type="ECO:0000313" key="1">
    <source>
        <dbReference type="EMBL" id="KRH00397.1"/>
    </source>
</evidence>
<dbReference type="Gramene" id="KRH00397">
    <property type="protein sequence ID" value="KRH00397"/>
    <property type="gene ID" value="GLYMA_18G210800"/>
</dbReference>
<dbReference type="AlphaFoldDB" id="K7MTR5"/>
<sequence>MFLTPPQHESDRNRSTLHQGKIGTLHVTACTIIGALTIAMHITATHATFKLAIIAEEIFLKELIMEQK</sequence>
<organism evidence="1">
    <name type="scientific">Glycine max</name>
    <name type="common">Soybean</name>
    <name type="synonym">Glycine hispida</name>
    <dbReference type="NCBI Taxonomy" id="3847"/>
    <lineage>
        <taxon>Eukaryota</taxon>
        <taxon>Viridiplantae</taxon>
        <taxon>Streptophyta</taxon>
        <taxon>Embryophyta</taxon>
        <taxon>Tracheophyta</taxon>
        <taxon>Spermatophyta</taxon>
        <taxon>Magnoliopsida</taxon>
        <taxon>eudicotyledons</taxon>
        <taxon>Gunneridae</taxon>
        <taxon>Pentapetalae</taxon>
        <taxon>rosids</taxon>
        <taxon>fabids</taxon>
        <taxon>Fabales</taxon>
        <taxon>Fabaceae</taxon>
        <taxon>Papilionoideae</taxon>
        <taxon>50 kb inversion clade</taxon>
        <taxon>NPAAA clade</taxon>
        <taxon>indigoferoid/millettioid clade</taxon>
        <taxon>Phaseoleae</taxon>
        <taxon>Glycine</taxon>
        <taxon>Glycine subgen. Soja</taxon>
    </lineage>
</organism>
<dbReference type="Proteomes" id="UP000008827">
    <property type="component" value="Chromosome 18"/>
</dbReference>
<dbReference type="EnsemblPlants" id="KRH00397">
    <property type="protein sequence ID" value="KRH00397"/>
    <property type="gene ID" value="GLYMA_18G210800"/>
</dbReference>
<dbReference type="HOGENOM" id="CLU_2799044_0_0_1"/>